<dbReference type="AlphaFoldDB" id="A0A1Y6K418"/>
<dbReference type="InterPro" id="IPR058240">
    <property type="entry name" value="rSAM_sf"/>
</dbReference>
<dbReference type="RefSeq" id="WP_087862211.1">
    <property type="nucleotide sequence ID" value="NZ_LT859958.1"/>
</dbReference>
<name>A0A1Y6K418_9CHLR</name>
<evidence type="ECO:0000256" key="1">
    <source>
        <dbReference type="ARBA" id="ARBA00006100"/>
    </source>
</evidence>
<dbReference type="SMART" id="SM00729">
    <property type="entry name" value="Elp3"/>
    <property type="match status" value="1"/>
</dbReference>
<dbReference type="NCBIfam" id="TIGR00539">
    <property type="entry name" value="hemN_rel"/>
    <property type="match status" value="1"/>
</dbReference>
<dbReference type="CDD" id="cd01335">
    <property type="entry name" value="Radical_SAM"/>
    <property type="match status" value="1"/>
</dbReference>
<evidence type="ECO:0000313" key="5">
    <source>
        <dbReference type="EMBL" id="SMX54354.1"/>
    </source>
</evidence>
<keyword evidence="3" id="KW-0349">Heme</keyword>
<protein>
    <recommendedName>
        <fullName evidence="2 3">Heme chaperone HemW</fullName>
    </recommendedName>
</protein>
<keyword evidence="3" id="KW-0408">Iron</keyword>
<gene>
    <name evidence="5" type="primary">hemN</name>
    <name evidence="5" type="ORF">CFX1CAM_1289</name>
</gene>
<dbReference type="PANTHER" id="PTHR13932">
    <property type="entry name" value="COPROPORPHYRINIGEN III OXIDASE"/>
    <property type="match status" value="1"/>
</dbReference>
<dbReference type="InterPro" id="IPR004559">
    <property type="entry name" value="HemW-like"/>
</dbReference>
<dbReference type="Gene3D" id="3.80.30.20">
    <property type="entry name" value="tm_1862 like domain"/>
    <property type="match status" value="1"/>
</dbReference>
<dbReference type="GO" id="GO:0004109">
    <property type="term" value="F:coproporphyrinogen oxidase activity"/>
    <property type="evidence" value="ECO:0007669"/>
    <property type="project" value="InterPro"/>
</dbReference>
<organism evidence="5 6">
    <name type="scientific">Candidatus Brevifilum fermentans</name>
    <dbReference type="NCBI Taxonomy" id="1986204"/>
    <lineage>
        <taxon>Bacteria</taxon>
        <taxon>Bacillati</taxon>
        <taxon>Chloroflexota</taxon>
        <taxon>Anaerolineae</taxon>
        <taxon>Anaerolineales</taxon>
        <taxon>Anaerolineaceae</taxon>
        <taxon>Candidatus Brevifilum</taxon>
    </lineage>
</organism>
<sequence>MNYSLYIHIPFCIQRCHYCDFNTYAGKESLIPDYVDSLVEEIRIVSEYISPFPLHSIYFGGGTPSLVPVTEYQKLFNALFELTSIAEKCEISLEANPGTVSLPYLTSLRALSFNRISFGIQSTNARDLIRLGRTHTVDDILDAFVFARRAGFHNINLDMINHLPWQDLTAWENSLSRAVALAPEHFSIYSLMIEPGTSLHDWYQRGLMTPQDEDLGADMYEFTIDYLDRAGYEHYEISNWAKRDEENQFRCMHNMQYWLNQPYIGIGAGAHGYINTIRTENVSGIENYITRMRKRGEFRVGLPETPATIRTTKIDDITQMKDSMWLALRLVKDGVSLDRFERSFGKSVLEVFKEQVEELLHLGLIEWGGLKQSNLKLTRRGLMVANQVFLRFI</sequence>
<dbReference type="GO" id="GO:0005737">
    <property type="term" value="C:cytoplasm"/>
    <property type="evidence" value="ECO:0007669"/>
    <property type="project" value="UniProtKB-SubCell"/>
</dbReference>
<dbReference type="GO" id="GO:0046872">
    <property type="term" value="F:metal ion binding"/>
    <property type="evidence" value="ECO:0007669"/>
    <property type="project" value="UniProtKB-UniRule"/>
</dbReference>
<accession>A0A1Y6K418</accession>
<keyword evidence="3" id="KW-0004">4Fe-4S</keyword>
<dbReference type="SFLD" id="SFLDS00029">
    <property type="entry name" value="Radical_SAM"/>
    <property type="match status" value="1"/>
</dbReference>
<dbReference type="PROSITE" id="PS51918">
    <property type="entry name" value="RADICAL_SAM"/>
    <property type="match status" value="1"/>
</dbReference>
<reference evidence="6" key="1">
    <citation type="submission" date="2017-05" db="EMBL/GenBank/DDBJ databases">
        <authorList>
            <person name="Kirkegaard R."/>
            <person name="Mcilroy J S."/>
        </authorList>
    </citation>
    <scope>NUCLEOTIDE SEQUENCE [LARGE SCALE GENOMIC DNA]</scope>
</reference>
<dbReference type="SUPFAM" id="SSF102114">
    <property type="entry name" value="Radical SAM enzymes"/>
    <property type="match status" value="1"/>
</dbReference>
<dbReference type="InterPro" id="IPR007197">
    <property type="entry name" value="rSAM"/>
</dbReference>
<keyword evidence="3" id="KW-0143">Chaperone</keyword>
<evidence type="ECO:0000313" key="6">
    <source>
        <dbReference type="Proteomes" id="UP000195514"/>
    </source>
</evidence>
<dbReference type="SFLD" id="SFLDG01065">
    <property type="entry name" value="anaerobic_coproporphyrinogen-I"/>
    <property type="match status" value="1"/>
</dbReference>
<dbReference type="Pfam" id="PF04055">
    <property type="entry name" value="Radical_SAM"/>
    <property type="match status" value="1"/>
</dbReference>
<dbReference type="Pfam" id="PF06969">
    <property type="entry name" value="HemN_C"/>
    <property type="match status" value="1"/>
</dbReference>
<keyword evidence="3" id="KW-0411">Iron-sulfur</keyword>
<dbReference type="InterPro" id="IPR034505">
    <property type="entry name" value="Coproporphyrinogen-III_oxidase"/>
</dbReference>
<dbReference type="EMBL" id="LT859958">
    <property type="protein sequence ID" value="SMX54354.1"/>
    <property type="molecule type" value="Genomic_DNA"/>
</dbReference>
<keyword evidence="6" id="KW-1185">Reference proteome</keyword>
<dbReference type="OrthoDB" id="9808022at2"/>
<dbReference type="InterPro" id="IPR006638">
    <property type="entry name" value="Elp3/MiaA/NifB-like_rSAM"/>
</dbReference>
<keyword evidence="3" id="KW-0963">Cytoplasm</keyword>
<feature type="domain" description="Radical SAM core" evidence="4">
    <location>
        <begin position="1"/>
        <end position="233"/>
    </location>
</feature>
<comment type="similarity">
    <text evidence="1">Belongs to the anaerobic coproporphyrinogen-III oxidase family. HemW subfamily.</text>
</comment>
<proteinExistence type="inferred from homology"/>
<dbReference type="Proteomes" id="UP000195514">
    <property type="component" value="Chromosome I"/>
</dbReference>
<dbReference type="SFLD" id="SFLDF00288">
    <property type="entry name" value="HemN-like__clustered_with_nucl"/>
    <property type="match status" value="1"/>
</dbReference>
<dbReference type="SFLD" id="SFLDF00562">
    <property type="entry name" value="HemN-like__clustered_with_heat"/>
    <property type="match status" value="1"/>
</dbReference>
<dbReference type="InterPro" id="IPR010723">
    <property type="entry name" value="HemN_C"/>
</dbReference>
<dbReference type="GO" id="GO:0051539">
    <property type="term" value="F:4 iron, 4 sulfur cluster binding"/>
    <property type="evidence" value="ECO:0007669"/>
    <property type="project" value="UniProtKB-UniRule"/>
</dbReference>
<dbReference type="GO" id="GO:0006779">
    <property type="term" value="P:porphyrin-containing compound biosynthetic process"/>
    <property type="evidence" value="ECO:0007669"/>
    <property type="project" value="InterPro"/>
</dbReference>
<keyword evidence="3" id="KW-0479">Metal-binding</keyword>
<comment type="function">
    <text evidence="3">Probably acts as a heme chaperone, transferring heme to an unknown acceptor. Binds one molecule of heme per monomer, possibly covalently. Binds 1 [4Fe-4S] cluster. The cluster is coordinated with 3 cysteines and an exchangeable S-adenosyl-L-methionine.</text>
</comment>
<keyword evidence="5" id="KW-0560">Oxidoreductase</keyword>
<dbReference type="PANTHER" id="PTHR13932:SF5">
    <property type="entry name" value="RADICAL S-ADENOSYL METHIONINE DOMAIN-CONTAINING PROTEIN 1, MITOCHONDRIAL"/>
    <property type="match status" value="1"/>
</dbReference>
<comment type="subcellular location">
    <subcellularLocation>
        <location evidence="3">Cytoplasm</location>
    </subcellularLocation>
</comment>
<dbReference type="InterPro" id="IPR023404">
    <property type="entry name" value="rSAM_horseshoe"/>
</dbReference>
<keyword evidence="3" id="KW-0949">S-adenosyl-L-methionine</keyword>
<evidence type="ECO:0000259" key="4">
    <source>
        <dbReference type="PROSITE" id="PS51918"/>
    </source>
</evidence>
<evidence type="ECO:0000256" key="3">
    <source>
        <dbReference type="RuleBase" id="RU364116"/>
    </source>
</evidence>
<dbReference type="KEGG" id="abat:CFX1CAM_1289"/>
<evidence type="ECO:0000256" key="2">
    <source>
        <dbReference type="ARBA" id="ARBA00017228"/>
    </source>
</evidence>